<evidence type="ECO:0000259" key="2">
    <source>
        <dbReference type="PROSITE" id="PS51819"/>
    </source>
</evidence>
<feature type="domain" description="VOC" evidence="2">
    <location>
        <begin position="176"/>
        <end position="292"/>
    </location>
</feature>
<dbReference type="SUPFAM" id="SSF54593">
    <property type="entry name" value="Glyoxalase/Bleomycin resistance protein/Dihydroxybiphenyl dioxygenase"/>
    <property type="match status" value="2"/>
</dbReference>
<dbReference type="GO" id="GO:0051213">
    <property type="term" value="F:dioxygenase activity"/>
    <property type="evidence" value="ECO:0007669"/>
    <property type="project" value="UniProtKB-KW"/>
</dbReference>
<sequence length="299" mass="33747">MTMPAVIPKFRLSENTHTGTVALKVADLEKQTLFYQNVIGLKIIQKTEKQSILGAENDETPLLILNKVEDAAPAARKTGLYHVAFLLPSRRDLGNALIHYLTVKAPFIGASDHGYSEALYLTDLESNGIEVYHDKPRRYWDVREDGEIPAITIEMDAQGVIDASDRKWNGFPRGTKVGHVHLKVSELKATQTFYNDILGLSLKTNFGNQAKFFATGSYHHHIGTNIWTGKNIPAMDKNDIGLDYYTFFVENTIELARIEQHWQEHDVVYEKDKTGVLSITDPNGISIQIQIESFWESTQ</sequence>
<dbReference type="Pfam" id="PF00903">
    <property type="entry name" value="Glyoxalase"/>
    <property type="match status" value="1"/>
</dbReference>
<accession>A0A0R1Q8U0</accession>
<protein>
    <submittedName>
        <fullName evidence="3">Catechol-2,3-dioxygenase subunit</fullName>
    </submittedName>
</protein>
<dbReference type="STRING" id="1423812.FD20_GL000416"/>
<organism evidence="3 4">
    <name type="scientific">Liquorilactobacillus uvarum DSM 19971</name>
    <dbReference type="NCBI Taxonomy" id="1423812"/>
    <lineage>
        <taxon>Bacteria</taxon>
        <taxon>Bacillati</taxon>
        <taxon>Bacillota</taxon>
        <taxon>Bacilli</taxon>
        <taxon>Lactobacillales</taxon>
        <taxon>Lactobacillaceae</taxon>
        <taxon>Liquorilactobacillus</taxon>
    </lineage>
</organism>
<comment type="caution">
    <text evidence="3">The sequence shown here is derived from an EMBL/GenBank/DDBJ whole genome shotgun (WGS) entry which is preliminary data.</text>
</comment>
<dbReference type="EMBL" id="AZEG01000012">
    <property type="protein sequence ID" value="KRL37384.1"/>
    <property type="molecule type" value="Genomic_DNA"/>
</dbReference>
<dbReference type="PATRIC" id="fig|1423812.3.peg.435"/>
<keyword evidence="4" id="KW-1185">Reference proteome</keyword>
<evidence type="ECO:0000313" key="4">
    <source>
        <dbReference type="Proteomes" id="UP000051155"/>
    </source>
</evidence>
<dbReference type="AlphaFoldDB" id="A0A0R1Q8U0"/>
<dbReference type="GO" id="GO:0004462">
    <property type="term" value="F:lactoylglutathione lyase activity"/>
    <property type="evidence" value="ECO:0007669"/>
    <property type="project" value="InterPro"/>
</dbReference>
<dbReference type="PROSITE" id="PS00934">
    <property type="entry name" value="GLYOXALASE_I_1"/>
    <property type="match status" value="1"/>
</dbReference>
<reference evidence="3 4" key="1">
    <citation type="journal article" date="2015" name="Genome Announc.">
        <title>Expanding the biotechnology potential of lactobacilli through comparative genomics of 213 strains and associated genera.</title>
        <authorList>
            <person name="Sun Z."/>
            <person name="Harris H.M."/>
            <person name="McCann A."/>
            <person name="Guo C."/>
            <person name="Argimon S."/>
            <person name="Zhang W."/>
            <person name="Yang X."/>
            <person name="Jeffery I.B."/>
            <person name="Cooney J.C."/>
            <person name="Kagawa T.F."/>
            <person name="Liu W."/>
            <person name="Song Y."/>
            <person name="Salvetti E."/>
            <person name="Wrobel A."/>
            <person name="Rasinkangas P."/>
            <person name="Parkhill J."/>
            <person name="Rea M.C."/>
            <person name="O'Sullivan O."/>
            <person name="Ritari J."/>
            <person name="Douillard F.P."/>
            <person name="Paul Ross R."/>
            <person name="Yang R."/>
            <person name="Briner A.E."/>
            <person name="Felis G.E."/>
            <person name="de Vos W.M."/>
            <person name="Barrangou R."/>
            <person name="Klaenhammer T.R."/>
            <person name="Caufield P.W."/>
            <person name="Cui Y."/>
            <person name="Zhang H."/>
            <person name="O'Toole P.W."/>
        </authorList>
    </citation>
    <scope>NUCLEOTIDE SEQUENCE [LARGE SCALE GENOMIC DNA]</scope>
    <source>
        <strain evidence="3 4">DSM 19971</strain>
    </source>
</reference>
<evidence type="ECO:0000256" key="1">
    <source>
        <dbReference type="ARBA" id="ARBA00022723"/>
    </source>
</evidence>
<gene>
    <name evidence="3" type="ORF">FD20_GL000416</name>
</gene>
<dbReference type="PANTHER" id="PTHR43279">
    <property type="entry name" value="CATECHOL-2,3-DIOXYGENASE"/>
    <property type="match status" value="1"/>
</dbReference>
<name>A0A0R1Q8U0_9LACO</name>
<dbReference type="InterPro" id="IPR029068">
    <property type="entry name" value="Glyas_Bleomycin-R_OHBP_Dase"/>
</dbReference>
<keyword evidence="3" id="KW-0560">Oxidoreductase</keyword>
<keyword evidence="3" id="KW-0223">Dioxygenase</keyword>
<keyword evidence="1" id="KW-0479">Metal-binding</keyword>
<dbReference type="GO" id="GO:0046872">
    <property type="term" value="F:metal ion binding"/>
    <property type="evidence" value="ECO:0007669"/>
    <property type="project" value="UniProtKB-KW"/>
</dbReference>
<feature type="domain" description="VOC" evidence="2">
    <location>
        <begin position="17"/>
        <end position="134"/>
    </location>
</feature>
<proteinExistence type="predicted"/>
<dbReference type="InterPro" id="IPR004360">
    <property type="entry name" value="Glyas_Fos-R_dOase_dom"/>
</dbReference>
<dbReference type="InterPro" id="IPR037523">
    <property type="entry name" value="VOC_core"/>
</dbReference>
<dbReference type="PANTHER" id="PTHR43279:SF1">
    <property type="entry name" value="CATECHOL-2,3-DIOXYGENASE"/>
    <property type="match status" value="1"/>
</dbReference>
<dbReference type="InterPro" id="IPR018146">
    <property type="entry name" value="Glyoxalase_1_CS"/>
</dbReference>
<dbReference type="Proteomes" id="UP000051155">
    <property type="component" value="Unassembled WGS sequence"/>
</dbReference>
<dbReference type="Gene3D" id="3.10.180.10">
    <property type="entry name" value="2,3-Dihydroxybiphenyl 1,2-Dioxygenase, domain 1"/>
    <property type="match status" value="2"/>
</dbReference>
<evidence type="ECO:0000313" key="3">
    <source>
        <dbReference type="EMBL" id="KRL37384.1"/>
    </source>
</evidence>
<dbReference type="PROSITE" id="PS51819">
    <property type="entry name" value="VOC"/>
    <property type="match status" value="2"/>
</dbReference>